<dbReference type="Proteomes" id="UP001206236">
    <property type="component" value="Unassembled WGS sequence"/>
</dbReference>
<evidence type="ECO:0000313" key="6">
    <source>
        <dbReference type="Proteomes" id="UP001206236"/>
    </source>
</evidence>
<dbReference type="AlphaFoldDB" id="A0AAW5KH55"/>
<dbReference type="InterPro" id="IPR013024">
    <property type="entry name" value="GGCT-like"/>
</dbReference>
<comment type="caution">
    <text evidence="5">The sequence shown here is derived from an EMBL/GenBank/DDBJ whole genome shotgun (WGS) entry which is preliminary data.</text>
</comment>
<dbReference type="PANTHER" id="PTHR12935">
    <property type="entry name" value="GAMMA-GLUTAMYLCYCLOTRANSFERASE"/>
    <property type="match status" value="1"/>
</dbReference>
<dbReference type="RefSeq" id="WP_117923532.1">
    <property type="nucleotide sequence ID" value="NZ_CAKVQR010000001.1"/>
</dbReference>
<dbReference type="InterPro" id="IPR017939">
    <property type="entry name" value="G-Glutamylcylcotransferase"/>
</dbReference>
<protein>
    <submittedName>
        <fullName evidence="5">Gamma-glutamylcyclotransferase</fullName>
    </submittedName>
</protein>
<dbReference type="CDD" id="cd06661">
    <property type="entry name" value="GGCT_like"/>
    <property type="match status" value="1"/>
</dbReference>
<gene>
    <name evidence="5" type="ORF">NE632_05560</name>
</gene>
<name>A0AAW5KH55_9FIRM</name>
<dbReference type="SUPFAM" id="SSF110857">
    <property type="entry name" value="Gamma-glutamyl cyclotransferase-like"/>
    <property type="match status" value="1"/>
</dbReference>
<reference evidence="5" key="1">
    <citation type="submission" date="2022-06" db="EMBL/GenBank/DDBJ databases">
        <title>Isolation of gut microbiota from human fecal samples.</title>
        <authorList>
            <person name="Pamer E.G."/>
            <person name="Barat B."/>
            <person name="Waligurski E."/>
            <person name="Medina S."/>
            <person name="Paddock L."/>
            <person name="Mostad J."/>
        </authorList>
    </citation>
    <scope>NUCLEOTIDE SEQUENCE</scope>
    <source>
        <strain evidence="5">DFI.5.57</strain>
    </source>
</reference>
<sequence length="167" mass="19638">MSKKQLYIAYGSNINLEQMAYRCPHSKVLGTAEIKDYELEFRGVATIVPSKGASVPVLIWELDNRDLPTLNKYEGYPSFYRQEKMAFEMDGKTYEGMAYLMNRGTFSPPSQMYYNTILQGYRENGLDEKYLQTALENSQQLEYYVNDEFDEDFDDDYDLDDDMQMRF</sequence>
<dbReference type="PANTHER" id="PTHR12935:SF0">
    <property type="entry name" value="GAMMA-GLUTAMYLCYCLOTRANSFERASE"/>
    <property type="match status" value="1"/>
</dbReference>
<dbReference type="Gene3D" id="3.10.490.10">
    <property type="entry name" value="Gamma-glutamyl cyclotransferase-like"/>
    <property type="match status" value="1"/>
</dbReference>
<keyword evidence="1" id="KW-0456">Lyase</keyword>
<dbReference type="EMBL" id="JANGCN010000009">
    <property type="protein sequence ID" value="MCQ5152770.1"/>
    <property type="molecule type" value="Genomic_DNA"/>
</dbReference>
<feature type="domain" description="Gamma-glutamylcyclotransferase AIG2-like" evidence="4">
    <location>
        <begin position="8"/>
        <end position="103"/>
    </location>
</feature>
<evidence type="ECO:0000256" key="2">
    <source>
        <dbReference type="PIRSR" id="PIRSR617939-1"/>
    </source>
</evidence>
<dbReference type="InterPro" id="IPR009288">
    <property type="entry name" value="AIG2-like_dom"/>
</dbReference>
<feature type="binding site" evidence="3">
    <location>
        <begin position="7"/>
        <end position="12"/>
    </location>
    <ligand>
        <name>substrate</name>
    </ligand>
</feature>
<evidence type="ECO:0000313" key="5">
    <source>
        <dbReference type="EMBL" id="MCQ5152770.1"/>
    </source>
</evidence>
<feature type="binding site" evidence="3">
    <location>
        <position position="113"/>
    </location>
    <ligand>
        <name>substrate</name>
    </ligand>
</feature>
<dbReference type="Pfam" id="PF06094">
    <property type="entry name" value="GGACT"/>
    <property type="match status" value="1"/>
</dbReference>
<proteinExistence type="predicted"/>
<evidence type="ECO:0000256" key="3">
    <source>
        <dbReference type="PIRSR" id="PIRSR617939-2"/>
    </source>
</evidence>
<dbReference type="GO" id="GO:0003839">
    <property type="term" value="F:gamma-glutamylcyclotransferase activity"/>
    <property type="evidence" value="ECO:0007669"/>
    <property type="project" value="InterPro"/>
</dbReference>
<dbReference type="InterPro" id="IPR036568">
    <property type="entry name" value="GGCT-like_sf"/>
</dbReference>
<organism evidence="5 6">
    <name type="scientific">Ruminococcus bicirculans</name>
    <name type="common">ex Wegman et al. 2014</name>
    <dbReference type="NCBI Taxonomy" id="1160721"/>
    <lineage>
        <taxon>Bacteria</taxon>
        <taxon>Bacillati</taxon>
        <taxon>Bacillota</taxon>
        <taxon>Clostridia</taxon>
        <taxon>Eubacteriales</taxon>
        <taxon>Oscillospiraceae</taxon>
        <taxon>Ruminococcus</taxon>
    </lineage>
</organism>
<evidence type="ECO:0000259" key="4">
    <source>
        <dbReference type="Pfam" id="PF06094"/>
    </source>
</evidence>
<feature type="active site" description="Proton acceptor" evidence="2">
    <location>
        <position position="74"/>
    </location>
</feature>
<accession>A0AAW5KH55</accession>
<evidence type="ECO:0000256" key="1">
    <source>
        <dbReference type="ARBA" id="ARBA00023239"/>
    </source>
</evidence>